<dbReference type="InterPro" id="IPR018062">
    <property type="entry name" value="HTH_AraC-typ_CS"/>
</dbReference>
<evidence type="ECO:0000256" key="5">
    <source>
        <dbReference type="SAM" id="Phobius"/>
    </source>
</evidence>
<keyword evidence="5" id="KW-0812">Transmembrane</keyword>
<dbReference type="PANTHER" id="PTHR43280">
    <property type="entry name" value="ARAC-FAMILY TRANSCRIPTIONAL REGULATOR"/>
    <property type="match status" value="1"/>
</dbReference>
<feature type="transmembrane region" description="Helical" evidence="5">
    <location>
        <begin position="174"/>
        <end position="191"/>
    </location>
</feature>
<dbReference type="PROSITE" id="PS00041">
    <property type="entry name" value="HTH_ARAC_FAMILY_1"/>
    <property type="match status" value="1"/>
</dbReference>
<proteinExistence type="predicted"/>
<keyword evidence="2" id="KW-0238">DNA-binding</keyword>
<dbReference type="EMBL" id="JAGETZ010000001">
    <property type="protein sequence ID" value="MBO2007832.1"/>
    <property type="molecule type" value="Genomic_DNA"/>
</dbReference>
<name>A0ABS3Q9D8_9BACT</name>
<dbReference type="PANTHER" id="PTHR43280:SF29">
    <property type="entry name" value="ARAC-FAMILY TRANSCRIPTIONAL REGULATOR"/>
    <property type="match status" value="1"/>
</dbReference>
<feature type="domain" description="HTH araC/xylS-type" evidence="6">
    <location>
        <begin position="272"/>
        <end position="373"/>
    </location>
</feature>
<dbReference type="SUPFAM" id="SSF46689">
    <property type="entry name" value="Homeodomain-like"/>
    <property type="match status" value="1"/>
</dbReference>
<evidence type="ECO:0000313" key="8">
    <source>
        <dbReference type="Proteomes" id="UP000664369"/>
    </source>
</evidence>
<organism evidence="7 8">
    <name type="scientific">Hymenobacter negativus</name>
    <dbReference type="NCBI Taxonomy" id="2795026"/>
    <lineage>
        <taxon>Bacteria</taxon>
        <taxon>Pseudomonadati</taxon>
        <taxon>Bacteroidota</taxon>
        <taxon>Cytophagia</taxon>
        <taxon>Cytophagales</taxon>
        <taxon>Hymenobacteraceae</taxon>
        <taxon>Hymenobacter</taxon>
    </lineage>
</organism>
<keyword evidence="3" id="KW-0804">Transcription</keyword>
<feature type="transmembrane region" description="Helical" evidence="5">
    <location>
        <begin position="132"/>
        <end position="153"/>
    </location>
</feature>
<comment type="caution">
    <text evidence="7">The sequence shown here is derived from an EMBL/GenBank/DDBJ whole genome shotgun (WGS) entry which is preliminary data.</text>
</comment>
<evidence type="ECO:0000256" key="3">
    <source>
        <dbReference type="ARBA" id="ARBA00023163"/>
    </source>
</evidence>
<keyword evidence="5" id="KW-0472">Membrane</keyword>
<keyword evidence="5" id="KW-1133">Transmembrane helix</keyword>
<evidence type="ECO:0000313" key="7">
    <source>
        <dbReference type="EMBL" id="MBO2007832.1"/>
    </source>
</evidence>
<protein>
    <submittedName>
        <fullName evidence="7">AraC family transcriptional regulator</fullName>
    </submittedName>
</protein>
<evidence type="ECO:0000256" key="4">
    <source>
        <dbReference type="SAM" id="MobiDB-lite"/>
    </source>
</evidence>
<evidence type="ECO:0000259" key="6">
    <source>
        <dbReference type="PROSITE" id="PS01124"/>
    </source>
</evidence>
<feature type="compositionally biased region" description="Polar residues" evidence="4">
    <location>
        <begin position="373"/>
        <end position="382"/>
    </location>
</feature>
<keyword evidence="8" id="KW-1185">Reference proteome</keyword>
<keyword evidence="1" id="KW-0805">Transcription regulation</keyword>
<dbReference type="Pfam" id="PF12833">
    <property type="entry name" value="HTH_18"/>
    <property type="match status" value="1"/>
</dbReference>
<sequence length="396" mass="43897">MLYTLACGSVFLLAFLAFANPMKVNVLANRWLGLFLFCLGCTLLGRALPGTAAVVHYPKLPGLLELTQLAMAPALYLSAVLFTAPQRDFRPTDALHFLPWLLFLCYLTPLLLPGQPPGQLPLPGWAALLLRNLIFASTKVQAVAYWVAAYVCLVRHQRHIRRVASQLEYINLQWLRHVLWGLAVLVLLWMNELFLHLGWALALTPVSYLVAVYYVAYCALRQREVFAFPAPARAELQELLQEADAPLAEPDVPARQPRLSATQLQYWQERLRQLLATEKVYLEADLGLPGLAQKAGLTTHELSFVLNEGFGVNFFQFINGYRVEEAKRLLASAQHQHLSMVGIAFEAGFSSKTTFNTTFKKVTGLSPSQFVQAQRAGTTPSAESPGDLLPPIGAAG</sequence>
<gene>
    <name evidence="7" type="ORF">J4E00_02135</name>
</gene>
<dbReference type="RefSeq" id="WP_208173362.1">
    <property type="nucleotide sequence ID" value="NZ_JAGETZ010000001.1"/>
</dbReference>
<evidence type="ECO:0000256" key="2">
    <source>
        <dbReference type="ARBA" id="ARBA00023125"/>
    </source>
</evidence>
<feature type="transmembrane region" description="Helical" evidence="5">
    <location>
        <begin position="63"/>
        <end position="82"/>
    </location>
</feature>
<dbReference type="SMART" id="SM00342">
    <property type="entry name" value="HTH_ARAC"/>
    <property type="match status" value="1"/>
</dbReference>
<feature type="transmembrane region" description="Helical" evidence="5">
    <location>
        <begin position="94"/>
        <end position="112"/>
    </location>
</feature>
<feature type="transmembrane region" description="Helical" evidence="5">
    <location>
        <begin position="197"/>
        <end position="216"/>
    </location>
</feature>
<reference evidence="7 8" key="1">
    <citation type="submission" date="2021-03" db="EMBL/GenBank/DDBJ databases">
        <authorList>
            <person name="Kim M.K."/>
        </authorList>
    </citation>
    <scope>NUCLEOTIDE SEQUENCE [LARGE SCALE GENOMIC DNA]</scope>
    <source>
        <strain evidence="7 8">BT442</strain>
    </source>
</reference>
<dbReference type="PROSITE" id="PS01124">
    <property type="entry name" value="HTH_ARAC_FAMILY_2"/>
    <property type="match status" value="1"/>
</dbReference>
<dbReference type="InterPro" id="IPR009057">
    <property type="entry name" value="Homeodomain-like_sf"/>
</dbReference>
<evidence type="ECO:0000256" key="1">
    <source>
        <dbReference type="ARBA" id="ARBA00023015"/>
    </source>
</evidence>
<dbReference type="InterPro" id="IPR018060">
    <property type="entry name" value="HTH_AraC"/>
</dbReference>
<dbReference type="Gene3D" id="1.10.10.60">
    <property type="entry name" value="Homeodomain-like"/>
    <property type="match status" value="1"/>
</dbReference>
<accession>A0ABS3Q9D8</accession>
<feature type="region of interest" description="Disordered" evidence="4">
    <location>
        <begin position="373"/>
        <end position="396"/>
    </location>
</feature>
<dbReference type="Proteomes" id="UP000664369">
    <property type="component" value="Unassembled WGS sequence"/>
</dbReference>